<gene>
    <name evidence="2" type="ORF">E0L32_009334</name>
</gene>
<dbReference type="EMBL" id="SKBQ01000067">
    <property type="protein sequence ID" value="TPX09446.1"/>
    <property type="molecule type" value="Genomic_DNA"/>
</dbReference>
<proteinExistence type="predicted"/>
<dbReference type="OrthoDB" id="10005898at2759"/>
<evidence type="ECO:0000313" key="2">
    <source>
        <dbReference type="EMBL" id="TPX09446.1"/>
    </source>
</evidence>
<dbReference type="STRING" id="1093900.A0A507ARX0"/>
<feature type="region of interest" description="Disordered" evidence="1">
    <location>
        <begin position="1"/>
        <end position="47"/>
    </location>
</feature>
<dbReference type="PANTHER" id="PTHR12652:SF25">
    <property type="entry name" value="MICROBODY (PEROXISOME) PROLIFERATION PROTEIN PEROXIN 11C (EUROFUNG)"/>
    <property type="match status" value="1"/>
</dbReference>
<dbReference type="PANTHER" id="PTHR12652">
    <property type="entry name" value="PEROXISOMAL BIOGENESIS FACTOR 11"/>
    <property type="match status" value="1"/>
</dbReference>
<evidence type="ECO:0008006" key="4">
    <source>
        <dbReference type="Google" id="ProtNLM"/>
    </source>
</evidence>
<dbReference type="AlphaFoldDB" id="A0A507ARX0"/>
<reference evidence="2 3" key="1">
    <citation type="submission" date="2019-06" db="EMBL/GenBank/DDBJ databases">
        <title>Draft genome sequence of the filamentous fungus Phialemoniopsis curvata isolated from diesel fuel.</title>
        <authorList>
            <person name="Varaljay V.A."/>
            <person name="Lyon W.J."/>
            <person name="Crouch A.L."/>
            <person name="Drake C.E."/>
            <person name="Hollomon J.M."/>
            <person name="Nadeau L.J."/>
            <person name="Nunn H.S."/>
            <person name="Stevenson B.S."/>
            <person name="Bojanowski C.L."/>
            <person name="Crookes-Goodson W.J."/>
        </authorList>
    </citation>
    <scope>NUCLEOTIDE SEQUENCE [LARGE SCALE GENOMIC DNA]</scope>
    <source>
        <strain evidence="2 3">D216</strain>
    </source>
</reference>
<name>A0A507ARX0_9PEZI</name>
<dbReference type="Proteomes" id="UP000319257">
    <property type="component" value="Unassembled WGS sequence"/>
</dbReference>
<dbReference type="GeneID" id="41976781"/>
<accession>A0A507ARX0</accession>
<dbReference type="InParanoid" id="A0A507ARX0"/>
<keyword evidence="3" id="KW-1185">Reference proteome</keyword>
<comment type="caution">
    <text evidence="2">The sequence shown here is derived from an EMBL/GenBank/DDBJ whole genome shotgun (WGS) entry which is preliminary data.</text>
</comment>
<evidence type="ECO:0000313" key="3">
    <source>
        <dbReference type="Proteomes" id="UP000319257"/>
    </source>
</evidence>
<sequence>MSAAEAPTDVPVADLPSGAPIPSSIPPPTADSSSSSPPSSNNSSKAAPRLPLSFLLSAPSRLDAFIAHLNRCMQTPSGADAVLQFVCYTSRLSSALLASLAGHVLARRSASELVALALALPSRATAILFTTAAAAAASPAVVVVPTGGVRAGAETAAARAALLLSARLKALSGLCSEARTITRLWALLGLYFWARSLVLETAASLSSTSSSSGDEKQGTAAAAAHPRKSLGEHLVAWAQLLGCLGFQVLENGAYLSSRGVLGWGPEAQARAGVWSVRAWGVFVGLEIGRLAAQLSSPDGRARLAAAGELDASRKTLARNLAWAPLVVHWGGGGYLPDAAVGLLGCVPGTIGMRDLWKKTAA</sequence>
<protein>
    <recommendedName>
        <fullName evidence="4">Peroxin 11C</fullName>
    </recommendedName>
</protein>
<organism evidence="2 3">
    <name type="scientific">Thyridium curvatum</name>
    <dbReference type="NCBI Taxonomy" id="1093900"/>
    <lineage>
        <taxon>Eukaryota</taxon>
        <taxon>Fungi</taxon>
        <taxon>Dikarya</taxon>
        <taxon>Ascomycota</taxon>
        <taxon>Pezizomycotina</taxon>
        <taxon>Sordariomycetes</taxon>
        <taxon>Sordariomycetidae</taxon>
        <taxon>Thyridiales</taxon>
        <taxon>Thyridiaceae</taxon>
        <taxon>Thyridium</taxon>
    </lineage>
</organism>
<dbReference type="RefSeq" id="XP_030991157.1">
    <property type="nucleotide sequence ID" value="XM_031144287.1"/>
</dbReference>
<feature type="compositionally biased region" description="Low complexity" evidence="1">
    <location>
        <begin position="30"/>
        <end position="47"/>
    </location>
</feature>
<evidence type="ECO:0000256" key="1">
    <source>
        <dbReference type="SAM" id="MobiDB-lite"/>
    </source>
</evidence>